<sequence>MLKTRNSVRLFLFRQSFYLLIVHSANRTLKNLTINTGGVVQKLVQSLEKLRRAFKDRATLEIEIVVLQTLKLVENLAIDVSLNDMPYVDGTSFAPEKGCLPHTRTRTLDEIARWGAAFRDQNEQETDNSHIAGASLLWLIGFPGAGKSAIAHTIAQRFSSLGRLGSSFFFDKADINKRNAAAVFPKISRDLADLIPEWKEELGQITGPSNPHGHELRHTDSVQRQFDEFILAPANKVQFLGPIFIVIDALDECDDGAARTELLRSLSERLHELPRNFRILVTSRREKWIEDTFSGNKNVKRHHLVPAAEEDLEVYYRNVFKHYLPEFDRKWPNMEWTRALVKRSEGSFQWAFTACRFVLEPGWNPTKRLSELLATDDCELQGIDLGIDKLYTVILQKIFPFSNDDDGRIPIFRKVLGRFLCVYDPLSITDLTGLCGPLEDDILDQMGSLLTGVSSGSQEPVQALHSSFRDFLFDKKRSQIYHVDPLAHDKALAKACLTVMKTELKFNISGFKTSYSATKSLNVDSTKNHVSNQLLYASKFWADHLLECQWDTELAGLVHTFIRTKFLFWLELLALSPNIYGSSNSIHLMVRWAQKFGDKELVNFGNDARKFIGDCADVIAFSPPHLYVSVLPLAPRSSIVSKEYMSLFDKTVKVRSDKHHERSPVIKVLADLPSNKHTAYIKSVAVSPDEYEPIIVSSAGDQTLRLWDLHYASPIGNSITEVEDVESIQISMDGQYIAAGTEEGKIYLLDRALVEKSSLRDDKRVVHKVVAVAPGGRIFTGATDGSIHRFSLSANVRSQRPILGHNGVISDLAVSPNGKHLVSCSHDKTIRVWDTRTGKKVHVVSETLVMEGHNDSPRSLSFDEDGKRLLSCGGKTVCVWDTTTNPWKMATKPLVGHKETVSAAHFFDDDDHIISCSRDLNSVIFSADGTRLLSSSEDHAIRLWEIDTGELIGSPWEGHSSGVKMAHFFDETRVVSAAGDGVIRIWDIEHDSGPLKPESQAELEATFPRIDKDGWVHSEDGGERKLLLWLPSEYRRTFLWGRCKKLLGADPTIIDFSEFEHGDRWIHCSSDLSVESTKEQVVAEQADVTSEPSDANE</sequence>
<dbReference type="InterPro" id="IPR019775">
    <property type="entry name" value="WD40_repeat_CS"/>
</dbReference>
<evidence type="ECO:0000313" key="5">
    <source>
        <dbReference type="EMBL" id="KZS88280.1"/>
    </source>
</evidence>
<dbReference type="SMART" id="SM00320">
    <property type="entry name" value="WD40"/>
    <property type="match status" value="7"/>
</dbReference>
<dbReference type="PROSITE" id="PS50082">
    <property type="entry name" value="WD_REPEATS_2"/>
    <property type="match status" value="4"/>
</dbReference>
<dbReference type="InterPro" id="IPR020472">
    <property type="entry name" value="WD40_PAC1"/>
</dbReference>
<feature type="repeat" description="WD" evidence="3">
    <location>
        <begin position="913"/>
        <end position="954"/>
    </location>
</feature>
<dbReference type="STRING" id="1314777.A0A164P244"/>
<dbReference type="InterPro" id="IPR011047">
    <property type="entry name" value="Quinoprotein_ADH-like_sf"/>
</dbReference>
<dbReference type="GO" id="GO:1990234">
    <property type="term" value="C:transferase complex"/>
    <property type="evidence" value="ECO:0007669"/>
    <property type="project" value="UniProtKB-ARBA"/>
</dbReference>
<evidence type="ECO:0000256" key="3">
    <source>
        <dbReference type="PROSITE-ProRule" id="PRU00221"/>
    </source>
</evidence>
<gene>
    <name evidence="5" type="ORF">SISNIDRAFT_418410</name>
</gene>
<dbReference type="Proteomes" id="UP000076722">
    <property type="component" value="Unassembled WGS sequence"/>
</dbReference>
<feature type="repeat" description="WD" evidence="3">
    <location>
        <begin position="802"/>
        <end position="843"/>
    </location>
</feature>
<dbReference type="InterPro" id="IPR001680">
    <property type="entry name" value="WD40_rpt"/>
</dbReference>
<dbReference type="InterPro" id="IPR027417">
    <property type="entry name" value="P-loop_NTPase"/>
</dbReference>
<evidence type="ECO:0000259" key="4">
    <source>
        <dbReference type="Pfam" id="PF24883"/>
    </source>
</evidence>
<dbReference type="SUPFAM" id="SSF50998">
    <property type="entry name" value="Quinoprotein alcohol dehydrogenase-like"/>
    <property type="match status" value="1"/>
</dbReference>
<dbReference type="AlphaFoldDB" id="A0A164P244"/>
<dbReference type="CDD" id="cd00200">
    <property type="entry name" value="WD40"/>
    <property type="match status" value="1"/>
</dbReference>
<dbReference type="PROSITE" id="PS00678">
    <property type="entry name" value="WD_REPEATS_1"/>
    <property type="match status" value="4"/>
</dbReference>
<dbReference type="PRINTS" id="PR00320">
    <property type="entry name" value="GPROTEINBRPT"/>
</dbReference>
<dbReference type="InterPro" id="IPR056884">
    <property type="entry name" value="NPHP3-like_N"/>
</dbReference>
<protein>
    <recommendedName>
        <fullName evidence="4">Nephrocystin 3-like N-terminal domain-containing protein</fullName>
    </recommendedName>
</protein>
<proteinExistence type="predicted"/>
<evidence type="ECO:0000256" key="1">
    <source>
        <dbReference type="ARBA" id="ARBA00022574"/>
    </source>
</evidence>
<dbReference type="Gene3D" id="2.130.10.10">
    <property type="entry name" value="YVTN repeat-like/Quinoprotein amine dehydrogenase"/>
    <property type="match status" value="3"/>
</dbReference>
<feature type="domain" description="Nephrocystin 3-like N-terminal" evidence="4">
    <location>
        <begin position="133"/>
        <end position="284"/>
    </location>
</feature>
<dbReference type="PANTHER" id="PTHR22847:SF637">
    <property type="entry name" value="WD REPEAT DOMAIN 5B"/>
    <property type="match status" value="1"/>
</dbReference>
<dbReference type="SUPFAM" id="SSF52540">
    <property type="entry name" value="P-loop containing nucleoside triphosphate hydrolases"/>
    <property type="match status" value="1"/>
</dbReference>
<name>A0A164P244_9AGAM</name>
<feature type="repeat" description="WD" evidence="3">
    <location>
        <begin position="956"/>
        <end position="989"/>
    </location>
</feature>
<dbReference type="PROSITE" id="PS50294">
    <property type="entry name" value="WD_REPEATS_REGION"/>
    <property type="match status" value="4"/>
</dbReference>
<organism evidence="5 6">
    <name type="scientific">Sistotremastrum niveocremeum HHB9708</name>
    <dbReference type="NCBI Taxonomy" id="1314777"/>
    <lineage>
        <taxon>Eukaryota</taxon>
        <taxon>Fungi</taxon>
        <taxon>Dikarya</taxon>
        <taxon>Basidiomycota</taxon>
        <taxon>Agaricomycotina</taxon>
        <taxon>Agaricomycetes</taxon>
        <taxon>Sistotremastrales</taxon>
        <taxon>Sistotremastraceae</taxon>
        <taxon>Sertulicium</taxon>
        <taxon>Sertulicium niveocremeum</taxon>
    </lineage>
</organism>
<accession>A0A164P244</accession>
<dbReference type="Pfam" id="PF00400">
    <property type="entry name" value="WD40"/>
    <property type="match status" value="6"/>
</dbReference>
<keyword evidence="2" id="KW-0677">Repeat</keyword>
<dbReference type="PANTHER" id="PTHR22847">
    <property type="entry name" value="WD40 REPEAT PROTEIN"/>
    <property type="match status" value="1"/>
</dbReference>
<evidence type="ECO:0000256" key="2">
    <source>
        <dbReference type="ARBA" id="ARBA00022737"/>
    </source>
</evidence>
<dbReference type="Gene3D" id="3.40.50.300">
    <property type="entry name" value="P-loop containing nucleotide triphosphate hydrolases"/>
    <property type="match status" value="1"/>
</dbReference>
<evidence type="ECO:0000313" key="6">
    <source>
        <dbReference type="Proteomes" id="UP000076722"/>
    </source>
</evidence>
<reference evidence="5 6" key="1">
    <citation type="journal article" date="2016" name="Mol. Biol. Evol.">
        <title>Comparative Genomics of Early-Diverging Mushroom-Forming Fungi Provides Insights into the Origins of Lignocellulose Decay Capabilities.</title>
        <authorList>
            <person name="Nagy L.G."/>
            <person name="Riley R."/>
            <person name="Tritt A."/>
            <person name="Adam C."/>
            <person name="Daum C."/>
            <person name="Floudas D."/>
            <person name="Sun H."/>
            <person name="Yadav J.S."/>
            <person name="Pangilinan J."/>
            <person name="Larsson K.H."/>
            <person name="Matsuura K."/>
            <person name="Barry K."/>
            <person name="Labutti K."/>
            <person name="Kuo R."/>
            <person name="Ohm R.A."/>
            <person name="Bhattacharya S.S."/>
            <person name="Shirouzu T."/>
            <person name="Yoshinaga Y."/>
            <person name="Martin F.M."/>
            <person name="Grigoriev I.V."/>
            <person name="Hibbett D.S."/>
        </authorList>
    </citation>
    <scope>NUCLEOTIDE SEQUENCE [LARGE SCALE GENOMIC DNA]</scope>
    <source>
        <strain evidence="5 6">HHB9708</strain>
    </source>
</reference>
<dbReference type="EMBL" id="KV419438">
    <property type="protein sequence ID" value="KZS88280.1"/>
    <property type="molecule type" value="Genomic_DNA"/>
</dbReference>
<keyword evidence="1 3" id="KW-0853">WD repeat</keyword>
<dbReference type="Pfam" id="PF24883">
    <property type="entry name" value="NPHP3_N"/>
    <property type="match status" value="1"/>
</dbReference>
<dbReference type="InterPro" id="IPR015943">
    <property type="entry name" value="WD40/YVTN_repeat-like_dom_sf"/>
</dbReference>
<feature type="repeat" description="WD" evidence="3">
    <location>
        <begin position="674"/>
        <end position="717"/>
    </location>
</feature>
<keyword evidence="6" id="KW-1185">Reference proteome</keyword>